<dbReference type="Proteomes" id="UP001589858">
    <property type="component" value="Unassembled WGS sequence"/>
</dbReference>
<keyword evidence="2" id="KW-1185">Reference proteome</keyword>
<sequence length="143" mass="15657">MAWRNYEVRGEGDVHVVNEQGGLLPASYATGLVLTGKTRVFAGYFVKLTLSSGTEFTGEDSHSLRSALLRLASNLSAVRLALDCAGLDPRWRESGLSENTGYGYFIFHPEAVHMMAAVPVISVDHDPLDEMIAEAVSRMRIGW</sequence>
<reference evidence="1 2" key="1">
    <citation type="submission" date="2024-09" db="EMBL/GenBank/DDBJ databases">
        <authorList>
            <person name="Sun Q."/>
            <person name="Mori K."/>
        </authorList>
    </citation>
    <scope>NUCLEOTIDE SEQUENCE [LARGE SCALE GENOMIC DNA]</scope>
    <source>
        <strain evidence="1 2">CICC 11035S</strain>
    </source>
</reference>
<name>A0ABV6S890_9SPHN</name>
<organism evidence="1 2">
    <name type="scientific">Novosphingobium clariflavum</name>
    <dbReference type="NCBI Taxonomy" id="2029884"/>
    <lineage>
        <taxon>Bacteria</taxon>
        <taxon>Pseudomonadati</taxon>
        <taxon>Pseudomonadota</taxon>
        <taxon>Alphaproteobacteria</taxon>
        <taxon>Sphingomonadales</taxon>
        <taxon>Sphingomonadaceae</taxon>
        <taxon>Novosphingobium</taxon>
    </lineage>
</organism>
<accession>A0ABV6S890</accession>
<gene>
    <name evidence="1" type="ORF">ACFFF8_12695</name>
</gene>
<comment type="caution">
    <text evidence="1">The sequence shown here is derived from an EMBL/GenBank/DDBJ whole genome shotgun (WGS) entry which is preliminary data.</text>
</comment>
<evidence type="ECO:0000313" key="2">
    <source>
        <dbReference type="Proteomes" id="UP001589858"/>
    </source>
</evidence>
<dbReference type="RefSeq" id="WP_267225017.1">
    <property type="nucleotide sequence ID" value="NZ_JAPCWC010000054.1"/>
</dbReference>
<proteinExistence type="predicted"/>
<protein>
    <submittedName>
        <fullName evidence="1">Uncharacterized protein</fullName>
    </submittedName>
</protein>
<dbReference type="EMBL" id="JBHLTM010000049">
    <property type="protein sequence ID" value="MFC0685458.1"/>
    <property type="molecule type" value="Genomic_DNA"/>
</dbReference>
<evidence type="ECO:0000313" key="1">
    <source>
        <dbReference type="EMBL" id="MFC0685458.1"/>
    </source>
</evidence>